<sequence>MGRWPDLPSPRYLDLGGRRLAYRDFGTGKPVLALHGLFSEGRAFARLAAALPGRRVIAPDQRGHGSSDPAPPYTREGFLSDLVALLDHLGLDRLPVVGHSLGGANAYQLAARRPERVSALVVADVGAVIEADLSFARAWPERAPSREQFLDALGFLGPYLVDGVREHADGWGLACRVEDALAAQDRLNGDHWADWLAVSCPTLLIAGSDSFVLAADHAAEMAAKAPRATLTVLTGGHFVYDDDEAGFAAAVRSFLDATGF</sequence>
<reference evidence="2 3" key="1">
    <citation type="submission" date="2021-01" db="EMBL/GenBank/DDBJ databases">
        <title>Whole genome shotgun sequence of Catellatospora bangladeshensis NBRC 107357.</title>
        <authorList>
            <person name="Komaki H."/>
            <person name="Tamura T."/>
        </authorList>
    </citation>
    <scope>NUCLEOTIDE SEQUENCE [LARGE SCALE GENOMIC DNA]</scope>
    <source>
        <strain evidence="2 3">NBRC 107357</strain>
    </source>
</reference>
<dbReference type="SUPFAM" id="SSF53474">
    <property type="entry name" value="alpha/beta-Hydrolases"/>
    <property type="match status" value="1"/>
</dbReference>
<dbReference type="Pfam" id="PF00561">
    <property type="entry name" value="Abhydrolase_1"/>
    <property type="match status" value="1"/>
</dbReference>
<dbReference type="Proteomes" id="UP000601223">
    <property type="component" value="Unassembled WGS sequence"/>
</dbReference>
<protein>
    <recommendedName>
        <fullName evidence="1">AB hydrolase-1 domain-containing protein</fullName>
    </recommendedName>
</protein>
<dbReference type="GO" id="GO:0003824">
    <property type="term" value="F:catalytic activity"/>
    <property type="evidence" value="ECO:0007669"/>
    <property type="project" value="InterPro"/>
</dbReference>
<dbReference type="InterPro" id="IPR029058">
    <property type="entry name" value="AB_hydrolase_fold"/>
</dbReference>
<dbReference type="InterPro" id="IPR000073">
    <property type="entry name" value="AB_hydrolase_1"/>
</dbReference>
<evidence type="ECO:0000313" key="3">
    <source>
        <dbReference type="Proteomes" id="UP000601223"/>
    </source>
</evidence>
<dbReference type="PRINTS" id="PR00412">
    <property type="entry name" value="EPOXHYDRLASE"/>
</dbReference>
<dbReference type="PRINTS" id="PR00111">
    <property type="entry name" value="ABHYDROLASE"/>
</dbReference>
<dbReference type="PANTHER" id="PTHR43798">
    <property type="entry name" value="MONOACYLGLYCEROL LIPASE"/>
    <property type="match status" value="1"/>
</dbReference>
<proteinExistence type="predicted"/>
<dbReference type="Gene3D" id="3.40.50.1820">
    <property type="entry name" value="alpha/beta hydrolase"/>
    <property type="match status" value="1"/>
</dbReference>
<dbReference type="EMBL" id="BONF01000030">
    <property type="protein sequence ID" value="GIF83699.1"/>
    <property type="molecule type" value="Genomic_DNA"/>
</dbReference>
<organism evidence="2 3">
    <name type="scientific">Catellatospora bangladeshensis</name>
    <dbReference type="NCBI Taxonomy" id="310355"/>
    <lineage>
        <taxon>Bacteria</taxon>
        <taxon>Bacillati</taxon>
        <taxon>Actinomycetota</taxon>
        <taxon>Actinomycetes</taxon>
        <taxon>Micromonosporales</taxon>
        <taxon>Micromonosporaceae</taxon>
        <taxon>Catellatospora</taxon>
    </lineage>
</organism>
<comment type="caution">
    <text evidence="2">The sequence shown here is derived from an EMBL/GenBank/DDBJ whole genome shotgun (WGS) entry which is preliminary data.</text>
</comment>
<dbReference type="InterPro" id="IPR000639">
    <property type="entry name" value="Epox_hydrolase-like"/>
</dbReference>
<accession>A0A8J3JJH3</accession>
<name>A0A8J3JJH3_9ACTN</name>
<evidence type="ECO:0000259" key="1">
    <source>
        <dbReference type="Pfam" id="PF00561"/>
    </source>
</evidence>
<dbReference type="AlphaFoldDB" id="A0A8J3JJH3"/>
<keyword evidence="3" id="KW-1185">Reference proteome</keyword>
<gene>
    <name evidence="2" type="ORF">Cba03nite_50480</name>
</gene>
<dbReference type="PANTHER" id="PTHR43798:SF33">
    <property type="entry name" value="HYDROLASE, PUTATIVE (AFU_ORTHOLOGUE AFUA_2G14860)-RELATED"/>
    <property type="match status" value="1"/>
</dbReference>
<evidence type="ECO:0000313" key="2">
    <source>
        <dbReference type="EMBL" id="GIF83699.1"/>
    </source>
</evidence>
<dbReference type="GO" id="GO:0016020">
    <property type="term" value="C:membrane"/>
    <property type="evidence" value="ECO:0007669"/>
    <property type="project" value="TreeGrafter"/>
</dbReference>
<dbReference type="InterPro" id="IPR050266">
    <property type="entry name" value="AB_hydrolase_sf"/>
</dbReference>
<feature type="domain" description="AB hydrolase-1" evidence="1">
    <location>
        <begin position="29"/>
        <end position="150"/>
    </location>
</feature>